<dbReference type="GO" id="GO:0008270">
    <property type="term" value="F:zinc ion binding"/>
    <property type="evidence" value="ECO:0007669"/>
    <property type="project" value="UniProtKB-KW"/>
</dbReference>
<feature type="compositionally biased region" description="Polar residues" evidence="19">
    <location>
        <begin position="227"/>
        <end position="246"/>
    </location>
</feature>
<gene>
    <name evidence="22" type="ORF">UPYG_G00197450</name>
</gene>
<keyword evidence="12" id="KW-0677">Repeat</keyword>
<dbReference type="InterPro" id="IPR055111">
    <property type="entry name" value="RNF34_RFFL_HeH"/>
</dbReference>
<evidence type="ECO:0000256" key="7">
    <source>
        <dbReference type="ARBA" id="ARBA00022490"/>
    </source>
</evidence>
<dbReference type="Pfam" id="PF21272">
    <property type="entry name" value="FYVE_CARP1-2"/>
    <property type="match status" value="1"/>
</dbReference>
<keyword evidence="7" id="KW-0963">Cytoplasm</keyword>
<accession>A0ABD0WHH4</accession>
<feature type="transmembrane region" description="Helical" evidence="20">
    <location>
        <begin position="20"/>
        <end position="37"/>
    </location>
</feature>
<dbReference type="PANTHER" id="PTHR14879:SF2">
    <property type="entry name" value="E3 UBIQUITIN-PROTEIN LIGASE RIFIFYLIN"/>
    <property type="match status" value="1"/>
</dbReference>
<keyword evidence="14" id="KW-0833">Ubl conjugation pathway</keyword>
<dbReference type="SUPFAM" id="SSF57850">
    <property type="entry name" value="RING/U-box"/>
    <property type="match status" value="1"/>
</dbReference>
<keyword evidence="8" id="KW-0597">Phosphoprotein</keyword>
<comment type="catalytic activity">
    <reaction evidence="1">
        <text>S-ubiquitinyl-[E2 ubiquitin-conjugating enzyme]-L-cysteine + [acceptor protein]-L-lysine = [E2 ubiquitin-conjugating enzyme]-L-cysteine + N(6)-ubiquitinyl-[acceptor protein]-L-lysine.</text>
        <dbReference type="EC" id="2.3.2.27"/>
    </reaction>
</comment>
<keyword evidence="23" id="KW-1185">Reference proteome</keyword>
<dbReference type="Pfam" id="PF22968">
    <property type="entry name" value="RNF34L-like_3rd"/>
    <property type="match status" value="1"/>
</dbReference>
<dbReference type="EC" id="2.3.2.27" evidence="5"/>
<evidence type="ECO:0000256" key="9">
    <source>
        <dbReference type="ARBA" id="ARBA00022679"/>
    </source>
</evidence>
<dbReference type="InterPro" id="IPR049320">
    <property type="entry name" value="CARP1_2_FYVE"/>
</dbReference>
<dbReference type="FunFam" id="3.30.40.10:FF:000110">
    <property type="entry name" value="E3 ubiquitin-protein ligase RNF34 isoform X1"/>
    <property type="match status" value="1"/>
</dbReference>
<dbReference type="Gene3D" id="1.10.720.140">
    <property type="match status" value="1"/>
</dbReference>
<feature type="compositionally biased region" description="Polar residues" evidence="19">
    <location>
        <begin position="178"/>
        <end position="192"/>
    </location>
</feature>
<evidence type="ECO:0000256" key="12">
    <source>
        <dbReference type="ARBA" id="ARBA00022737"/>
    </source>
</evidence>
<evidence type="ECO:0000256" key="13">
    <source>
        <dbReference type="ARBA" id="ARBA00022771"/>
    </source>
</evidence>
<keyword evidence="10" id="KW-0053">Apoptosis</keyword>
<dbReference type="Pfam" id="PF23632">
    <property type="entry name" value="SAP_RNF34_RFFL"/>
    <property type="match status" value="1"/>
</dbReference>
<dbReference type="Gene3D" id="1.10.720.30">
    <property type="entry name" value="SAP domain"/>
    <property type="match status" value="1"/>
</dbReference>
<keyword evidence="11" id="KW-0479">Metal-binding</keyword>
<feature type="domain" description="RING-type" evidence="21">
    <location>
        <begin position="360"/>
        <end position="395"/>
    </location>
</feature>
<comment type="caution">
    <text evidence="22">The sequence shown here is derived from an EMBL/GenBank/DDBJ whole genome shotgun (WGS) entry which is preliminary data.</text>
</comment>
<evidence type="ECO:0000313" key="22">
    <source>
        <dbReference type="EMBL" id="KAL0972994.1"/>
    </source>
</evidence>
<dbReference type="GO" id="GO:0005829">
    <property type="term" value="C:cytosol"/>
    <property type="evidence" value="ECO:0007669"/>
    <property type="project" value="UniProtKB-SubCell"/>
</dbReference>
<dbReference type="GO" id="GO:0061630">
    <property type="term" value="F:ubiquitin protein ligase activity"/>
    <property type="evidence" value="ECO:0007669"/>
    <property type="project" value="UniProtKB-EC"/>
</dbReference>
<sequence length="407" mass="45197">MYLRTHASATPWGKRTRGSVTLASIVFFLFHFMALRVKVGSMWASCCNWVCLETAPVEERSSSQSHHQAYTNSGYSSYPSPSLPENMCKACGGRFDTVARKHVCVDCKKNYCGRCSAQLEPRPRLCHTCQRFHGTLFERTELMKLKVKDLRDYLHLHGVSTQMCREKEELVELVLGQQVPSSPDVNPLTQGPTPLHETPPTATGPASILSTHPASTPSTHSASTPTDPVSSQPAATQDDSQTQSVLVASGPEEPPDTEREAEQQGEESQSSDTEEVLTPGRRASLSDVATVDDIDALSVRQLKEILARNFVNYKGCCEKWELMERVTRLYHDQKDLQILVSNTDDDTDASGTPSQEQHLCKICMDSPIDCVLLECGHMVTCTKCGKRMSECPICRQYVVRAVHVFRS</sequence>
<keyword evidence="20" id="KW-0812">Transmembrane</keyword>
<evidence type="ECO:0000256" key="17">
    <source>
        <dbReference type="ARBA" id="ARBA00023136"/>
    </source>
</evidence>
<keyword evidence="15" id="KW-0862">Zinc</keyword>
<evidence type="ECO:0000256" key="14">
    <source>
        <dbReference type="ARBA" id="ARBA00022786"/>
    </source>
</evidence>
<evidence type="ECO:0000256" key="4">
    <source>
        <dbReference type="ARBA" id="ARBA00004906"/>
    </source>
</evidence>
<dbReference type="PANTHER" id="PTHR14879">
    <property type="entry name" value="CASPASE REGULATOR, RING FINGER DOMAIN-CONTAINING"/>
    <property type="match status" value="1"/>
</dbReference>
<evidence type="ECO:0000256" key="5">
    <source>
        <dbReference type="ARBA" id="ARBA00012483"/>
    </source>
</evidence>
<evidence type="ECO:0000256" key="2">
    <source>
        <dbReference type="ARBA" id="ARBA00004202"/>
    </source>
</evidence>
<evidence type="ECO:0000259" key="21">
    <source>
        <dbReference type="PROSITE" id="PS50089"/>
    </source>
</evidence>
<evidence type="ECO:0000256" key="18">
    <source>
        <dbReference type="PROSITE-ProRule" id="PRU00175"/>
    </source>
</evidence>
<proteinExistence type="predicted"/>
<dbReference type="PROSITE" id="PS50089">
    <property type="entry name" value="ZF_RING_2"/>
    <property type="match status" value="1"/>
</dbReference>
<keyword evidence="9" id="KW-0808">Transferase</keyword>
<evidence type="ECO:0000256" key="19">
    <source>
        <dbReference type="SAM" id="MobiDB-lite"/>
    </source>
</evidence>
<evidence type="ECO:0000256" key="1">
    <source>
        <dbReference type="ARBA" id="ARBA00000900"/>
    </source>
</evidence>
<name>A0ABD0WHH4_UMBPY</name>
<dbReference type="Proteomes" id="UP001557470">
    <property type="component" value="Unassembled WGS sequence"/>
</dbReference>
<organism evidence="22 23">
    <name type="scientific">Umbra pygmaea</name>
    <name type="common">Eastern mudminnow</name>
    <dbReference type="NCBI Taxonomy" id="75934"/>
    <lineage>
        <taxon>Eukaryota</taxon>
        <taxon>Metazoa</taxon>
        <taxon>Chordata</taxon>
        <taxon>Craniata</taxon>
        <taxon>Vertebrata</taxon>
        <taxon>Euteleostomi</taxon>
        <taxon>Actinopterygii</taxon>
        <taxon>Neopterygii</taxon>
        <taxon>Teleostei</taxon>
        <taxon>Protacanthopterygii</taxon>
        <taxon>Esociformes</taxon>
        <taxon>Umbridae</taxon>
        <taxon>Umbra</taxon>
    </lineage>
</organism>
<dbReference type="GO" id="GO:0005886">
    <property type="term" value="C:plasma membrane"/>
    <property type="evidence" value="ECO:0007669"/>
    <property type="project" value="UniProtKB-SubCell"/>
</dbReference>
<keyword evidence="17 20" id="KW-0472">Membrane</keyword>
<comment type="pathway">
    <text evidence="4">Protein modification; protein ubiquitination.</text>
</comment>
<dbReference type="GO" id="GO:0006915">
    <property type="term" value="P:apoptotic process"/>
    <property type="evidence" value="ECO:0007669"/>
    <property type="project" value="UniProtKB-KW"/>
</dbReference>
<evidence type="ECO:0000256" key="6">
    <source>
        <dbReference type="ARBA" id="ARBA00022475"/>
    </source>
</evidence>
<protein>
    <recommendedName>
        <fullName evidence="5">RING-type E3 ubiquitin transferase</fullName>
        <ecNumber evidence="5">2.3.2.27</ecNumber>
    </recommendedName>
</protein>
<dbReference type="InterPro" id="IPR013083">
    <property type="entry name" value="Znf_RING/FYVE/PHD"/>
</dbReference>
<dbReference type="CDD" id="cd16707">
    <property type="entry name" value="RING-HC_CARP2"/>
    <property type="match status" value="1"/>
</dbReference>
<keyword evidence="6" id="KW-1003">Cell membrane</keyword>
<dbReference type="SMART" id="SM00184">
    <property type="entry name" value="RING"/>
    <property type="match status" value="1"/>
</dbReference>
<dbReference type="InterPro" id="IPR051728">
    <property type="entry name" value="RING-FYVE_E3_ubiquitin-ligase"/>
</dbReference>
<evidence type="ECO:0000256" key="11">
    <source>
        <dbReference type="ARBA" id="ARBA00022723"/>
    </source>
</evidence>
<dbReference type="AlphaFoldDB" id="A0ABD0WHH4"/>
<evidence type="ECO:0000256" key="20">
    <source>
        <dbReference type="SAM" id="Phobius"/>
    </source>
</evidence>
<dbReference type="InterPro" id="IPR011011">
    <property type="entry name" value="Znf_FYVE_PHD"/>
</dbReference>
<dbReference type="InterPro" id="IPR036361">
    <property type="entry name" value="SAP_dom_sf"/>
</dbReference>
<dbReference type="Gene3D" id="3.30.40.10">
    <property type="entry name" value="Zinc/RING finger domain, C3HC4 (zinc finger)"/>
    <property type="match status" value="1"/>
</dbReference>
<evidence type="ECO:0000256" key="3">
    <source>
        <dbReference type="ARBA" id="ARBA00004514"/>
    </source>
</evidence>
<keyword evidence="16" id="KW-0832">Ubl conjugation</keyword>
<evidence type="ECO:0000256" key="15">
    <source>
        <dbReference type="ARBA" id="ARBA00022833"/>
    </source>
</evidence>
<dbReference type="InterPro" id="IPR057299">
    <property type="entry name" value="RNF34_RFFL_SAP"/>
</dbReference>
<dbReference type="InterPro" id="IPR001841">
    <property type="entry name" value="Znf_RING"/>
</dbReference>
<feature type="region of interest" description="Disordered" evidence="19">
    <location>
        <begin position="178"/>
        <end position="284"/>
    </location>
</feature>
<feature type="compositionally biased region" description="Low complexity" evidence="19">
    <location>
        <begin position="210"/>
        <end position="226"/>
    </location>
</feature>
<evidence type="ECO:0000256" key="8">
    <source>
        <dbReference type="ARBA" id="ARBA00022553"/>
    </source>
</evidence>
<evidence type="ECO:0000256" key="16">
    <source>
        <dbReference type="ARBA" id="ARBA00022843"/>
    </source>
</evidence>
<evidence type="ECO:0000313" key="23">
    <source>
        <dbReference type="Proteomes" id="UP001557470"/>
    </source>
</evidence>
<keyword evidence="20" id="KW-1133">Transmembrane helix</keyword>
<reference evidence="22 23" key="1">
    <citation type="submission" date="2024-06" db="EMBL/GenBank/DDBJ databases">
        <authorList>
            <person name="Pan Q."/>
            <person name="Wen M."/>
            <person name="Jouanno E."/>
            <person name="Zahm M."/>
            <person name="Klopp C."/>
            <person name="Cabau C."/>
            <person name="Louis A."/>
            <person name="Berthelot C."/>
            <person name="Parey E."/>
            <person name="Roest Crollius H."/>
            <person name="Montfort J."/>
            <person name="Robinson-Rechavi M."/>
            <person name="Bouchez O."/>
            <person name="Lampietro C."/>
            <person name="Lopez Roques C."/>
            <person name="Donnadieu C."/>
            <person name="Postlethwait J."/>
            <person name="Bobe J."/>
            <person name="Verreycken H."/>
            <person name="Guiguen Y."/>
        </authorList>
    </citation>
    <scope>NUCLEOTIDE SEQUENCE [LARGE SCALE GENOMIC DNA]</scope>
    <source>
        <strain evidence="22">Up_M1</strain>
        <tissue evidence="22">Testis</tissue>
    </source>
</reference>
<comment type="subcellular location">
    <subcellularLocation>
        <location evidence="2">Cell membrane</location>
        <topology evidence="2">Peripheral membrane protein</topology>
    </subcellularLocation>
    <subcellularLocation>
        <location evidence="3">Cytoplasm</location>
        <location evidence="3">Cytosol</location>
    </subcellularLocation>
</comment>
<dbReference type="EMBL" id="JAGEUA010000006">
    <property type="protein sequence ID" value="KAL0972994.1"/>
    <property type="molecule type" value="Genomic_DNA"/>
</dbReference>
<dbReference type="Pfam" id="PF13920">
    <property type="entry name" value="zf-C3HC4_3"/>
    <property type="match status" value="1"/>
</dbReference>
<dbReference type="SUPFAM" id="SSF57903">
    <property type="entry name" value="FYVE/PHD zinc finger"/>
    <property type="match status" value="1"/>
</dbReference>
<keyword evidence="13 18" id="KW-0863">Zinc-finger</keyword>
<evidence type="ECO:0000256" key="10">
    <source>
        <dbReference type="ARBA" id="ARBA00022703"/>
    </source>
</evidence>